<dbReference type="InterPro" id="IPR011659">
    <property type="entry name" value="WD40"/>
</dbReference>
<dbReference type="SUPFAM" id="SSF69304">
    <property type="entry name" value="Tricorn protease N-terminal domain"/>
    <property type="match status" value="1"/>
</dbReference>
<reference evidence="2" key="1">
    <citation type="submission" date="2016-10" db="EMBL/GenBank/DDBJ databases">
        <authorList>
            <person name="de Groot N.N."/>
        </authorList>
    </citation>
    <scope>NUCLEOTIDE SEQUENCE</scope>
</reference>
<comment type="similarity">
    <text evidence="1">Belongs to the TolB family.</text>
</comment>
<organism evidence="2">
    <name type="scientific">hydrothermal vent metagenome</name>
    <dbReference type="NCBI Taxonomy" id="652676"/>
    <lineage>
        <taxon>unclassified sequences</taxon>
        <taxon>metagenomes</taxon>
        <taxon>ecological metagenomes</taxon>
    </lineage>
</organism>
<sequence>MRYLLLVLLTLNLFAVDATLTIEKDVEQRARIVLEEGSLVPHEKIFHLFVSDLKISGHFLVDPAYHQGKFNGAIIDPVLKRGEYVLKYSFTQSSGAKLTIRLIKTSEGKEIFQKSYAIASLRKMPFLVHKAVSDINDLLRFPSIGWINRYVVFARYTSPRRSEIVLADYSFTYQKTIIRGGLNLFPIWADTHQRAFYYTSYRGLVPTLYKLNIYTGARTKIIASEGMMVCSDVSKNGSKLLLTMAPFGQPDIYELNLATGVKRRVTTFNGIDVGGKYVDDESRIVFVSNRLGYANIFKKSILGSAVSQVVYHGRNNNAVDAYGKHIVYVSRESSSAFGNNTFNLYLTATDSTSTRPLTTTGSNLFPRFSSDGSVVQYIKHVGGGSSIGYINIDSKQSVLFPMDGKKIQSIDW</sequence>
<dbReference type="AlphaFoldDB" id="A0A1W1E6Y0"/>
<name>A0A1W1E6Y0_9ZZZZ</name>
<protein>
    <submittedName>
        <fullName evidence="2">TolB protein, periplasmic protein involved in the tonb-independent uptake of group A colicins</fullName>
    </submittedName>
</protein>
<dbReference type="NCBIfam" id="NF003124">
    <property type="entry name" value="PRK04043.1"/>
    <property type="match status" value="1"/>
</dbReference>
<dbReference type="PANTHER" id="PTHR36842">
    <property type="entry name" value="PROTEIN TOLB HOMOLOG"/>
    <property type="match status" value="1"/>
</dbReference>
<evidence type="ECO:0000256" key="1">
    <source>
        <dbReference type="ARBA" id="ARBA00009820"/>
    </source>
</evidence>
<dbReference type="PANTHER" id="PTHR36842:SF1">
    <property type="entry name" value="PROTEIN TOLB"/>
    <property type="match status" value="1"/>
</dbReference>
<dbReference type="EMBL" id="FPIB01000002">
    <property type="protein sequence ID" value="SFV89734.1"/>
    <property type="molecule type" value="Genomic_DNA"/>
</dbReference>
<dbReference type="InterPro" id="IPR011042">
    <property type="entry name" value="6-blade_b-propeller_TolB-like"/>
</dbReference>
<proteinExistence type="inferred from homology"/>
<gene>
    <name evidence="2" type="ORF">MNB_SV-4-1468</name>
</gene>
<accession>A0A1W1E6Y0</accession>
<evidence type="ECO:0000313" key="2">
    <source>
        <dbReference type="EMBL" id="SFV89734.1"/>
    </source>
</evidence>
<dbReference type="Gene3D" id="2.120.10.30">
    <property type="entry name" value="TolB, C-terminal domain"/>
    <property type="match status" value="1"/>
</dbReference>
<dbReference type="Pfam" id="PF07676">
    <property type="entry name" value="PD40"/>
    <property type="match status" value="1"/>
</dbReference>